<dbReference type="SUPFAM" id="SSF103190">
    <property type="entry name" value="Sensory domain-like"/>
    <property type="match status" value="2"/>
</dbReference>
<dbReference type="FunFam" id="3.30.70.270:FF:000001">
    <property type="entry name" value="Diguanylate cyclase domain protein"/>
    <property type="match status" value="1"/>
</dbReference>
<evidence type="ECO:0000256" key="8">
    <source>
        <dbReference type="ARBA" id="ARBA00023012"/>
    </source>
</evidence>
<dbReference type="InterPro" id="IPR035965">
    <property type="entry name" value="PAS-like_dom_sf"/>
</dbReference>
<dbReference type="SUPFAM" id="SSF55785">
    <property type="entry name" value="PYP-like sensor domain (PAS domain)"/>
    <property type="match status" value="1"/>
</dbReference>
<evidence type="ECO:0000313" key="13">
    <source>
        <dbReference type="Proteomes" id="UP000216984"/>
    </source>
</evidence>
<dbReference type="Pfam" id="PF21623">
    <property type="entry name" value="HK_sensor_dom_bact"/>
    <property type="match status" value="1"/>
</dbReference>
<keyword evidence="4" id="KW-0808">Transferase</keyword>
<evidence type="ECO:0000256" key="7">
    <source>
        <dbReference type="ARBA" id="ARBA00022840"/>
    </source>
</evidence>
<comment type="cofactor">
    <cofactor evidence="1">
        <name>Mg(2+)</name>
        <dbReference type="ChEBI" id="CHEBI:18420"/>
    </cofactor>
</comment>
<dbReference type="InterPro" id="IPR029787">
    <property type="entry name" value="Nucleotide_cyclase"/>
</dbReference>
<dbReference type="InterPro" id="IPR048760">
    <property type="entry name" value="VP0354-like_sensor_dom"/>
</dbReference>
<evidence type="ECO:0000256" key="2">
    <source>
        <dbReference type="ARBA" id="ARBA00004370"/>
    </source>
</evidence>
<dbReference type="InterPro" id="IPR029151">
    <property type="entry name" value="Sensor-like_sf"/>
</dbReference>
<dbReference type="GO" id="GO:0005524">
    <property type="term" value="F:ATP binding"/>
    <property type="evidence" value="ECO:0007669"/>
    <property type="project" value="UniProtKB-KW"/>
</dbReference>
<dbReference type="InterPro" id="IPR013656">
    <property type="entry name" value="PAS_4"/>
</dbReference>
<keyword evidence="8" id="KW-0902">Two-component regulatory system</keyword>
<dbReference type="InterPro" id="IPR052155">
    <property type="entry name" value="Biofilm_reg_signaling"/>
</dbReference>
<dbReference type="Pfam" id="PF08448">
    <property type="entry name" value="PAS_4"/>
    <property type="match status" value="1"/>
</dbReference>
<dbReference type="Pfam" id="PF00990">
    <property type="entry name" value="GGDEF"/>
    <property type="match status" value="1"/>
</dbReference>
<keyword evidence="7" id="KW-0067">ATP-binding</keyword>
<dbReference type="NCBIfam" id="TIGR00229">
    <property type="entry name" value="sensory_box"/>
    <property type="match status" value="1"/>
</dbReference>
<keyword evidence="9" id="KW-0472">Membrane</keyword>
<dbReference type="InterPro" id="IPR000014">
    <property type="entry name" value="PAS"/>
</dbReference>
<dbReference type="AlphaFoldDB" id="A0A7Z1DRN7"/>
<reference evidence="12 13" key="1">
    <citation type="submission" date="2017-06" db="EMBL/GenBank/DDBJ databases">
        <title>Draft genome sequence of the halophilic bacterium Marinobacter vinifirmus FB1.</title>
        <authorList>
            <person name="Stepanov V.G."/>
            <person name="Roberts D.J."/>
            <person name="Fox G.E."/>
        </authorList>
    </citation>
    <scope>NUCLEOTIDE SEQUENCE [LARGE SCALE GENOMIC DNA]</scope>
    <source>
        <strain evidence="12 13">FB1</strain>
    </source>
</reference>
<dbReference type="GO" id="GO:0000160">
    <property type="term" value="P:phosphorelay signal transduction system"/>
    <property type="evidence" value="ECO:0007669"/>
    <property type="project" value="UniProtKB-KW"/>
</dbReference>
<organism evidence="12 13">
    <name type="scientific">Marinobacter vinifirmus</name>
    <dbReference type="NCBI Taxonomy" id="355591"/>
    <lineage>
        <taxon>Bacteria</taxon>
        <taxon>Pseudomonadati</taxon>
        <taxon>Pseudomonadota</taxon>
        <taxon>Gammaproteobacteria</taxon>
        <taxon>Pseudomonadales</taxon>
        <taxon>Marinobacteraceae</taxon>
        <taxon>Marinobacter</taxon>
    </lineage>
</organism>
<protein>
    <recommendedName>
        <fullName evidence="14">Diguanylate cyclase</fullName>
    </recommendedName>
</protein>
<dbReference type="EMBL" id="NEFY01000026">
    <property type="protein sequence ID" value="OZC34759.1"/>
    <property type="molecule type" value="Genomic_DNA"/>
</dbReference>
<evidence type="ECO:0000256" key="5">
    <source>
        <dbReference type="ARBA" id="ARBA00022741"/>
    </source>
</evidence>
<evidence type="ECO:0000259" key="10">
    <source>
        <dbReference type="PROSITE" id="PS50112"/>
    </source>
</evidence>
<evidence type="ECO:0000256" key="6">
    <source>
        <dbReference type="ARBA" id="ARBA00022777"/>
    </source>
</evidence>
<keyword evidence="6" id="KW-0418">Kinase</keyword>
<dbReference type="SMART" id="SM00267">
    <property type="entry name" value="GGDEF"/>
    <property type="match status" value="1"/>
</dbReference>
<feature type="transmembrane region" description="Helical" evidence="9">
    <location>
        <begin position="12"/>
        <end position="33"/>
    </location>
</feature>
<feature type="domain" description="PAS" evidence="10">
    <location>
        <begin position="343"/>
        <end position="395"/>
    </location>
</feature>
<dbReference type="Gene3D" id="3.30.450.20">
    <property type="entry name" value="PAS domain"/>
    <property type="match status" value="3"/>
</dbReference>
<dbReference type="GO" id="GO:0016020">
    <property type="term" value="C:membrane"/>
    <property type="evidence" value="ECO:0007669"/>
    <property type="project" value="UniProtKB-SubCell"/>
</dbReference>
<dbReference type="CDD" id="cd00130">
    <property type="entry name" value="PAS"/>
    <property type="match status" value="1"/>
</dbReference>
<evidence type="ECO:0000256" key="1">
    <source>
        <dbReference type="ARBA" id="ARBA00001946"/>
    </source>
</evidence>
<dbReference type="GO" id="GO:0016301">
    <property type="term" value="F:kinase activity"/>
    <property type="evidence" value="ECO:0007669"/>
    <property type="project" value="UniProtKB-KW"/>
</dbReference>
<proteinExistence type="predicted"/>
<gene>
    <name evidence="12" type="ORF">B9Q17_01015</name>
</gene>
<dbReference type="SUPFAM" id="SSF55073">
    <property type="entry name" value="Nucleotide cyclase"/>
    <property type="match status" value="1"/>
</dbReference>
<dbReference type="Proteomes" id="UP000216984">
    <property type="component" value="Unassembled WGS sequence"/>
</dbReference>
<dbReference type="InterPro" id="IPR000160">
    <property type="entry name" value="GGDEF_dom"/>
</dbReference>
<dbReference type="InterPro" id="IPR043128">
    <property type="entry name" value="Rev_trsase/Diguanyl_cyclase"/>
</dbReference>
<keyword evidence="9" id="KW-0812">Transmembrane</keyword>
<evidence type="ECO:0000313" key="12">
    <source>
        <dbReference type="EMBL" id="OZC34759.1"/>
    </source>
</evidence>
<evidence type="ECO:0000256" key="4">
    <source>
        <dbReference type="ARBA" id="ARBA00022679"/>
    </source>
</evidence>
<sequence>MPRWFSRDSLIFQSSILVALLVVVIVVTQYPVYQKDRELQQVDIDRNLALMQLMTEGYMEQLTRDVEVIAASPELQMYIKDLSSERLVALQSAFLSLSGLRAGYDQLRYIDRYGVEQIRVNNRSGTPQLVEQGLQIKTHRDYVKAGLAREAGAVFVSRFDLNIENGRVEVPYVPIVRVVASVYVDGEQSGLVVLNAKVNDLLHQLRTALPDNTDLVVLDDSGGWIAGGGDADWAFVSDSASVFSVRYPALWQQVRSRPEGQFELEGQCYDYRWHHSSRPGIQSPELLLAQRSVGEPCSAFRTDALKKTGIRLGSGLLVTYPLFLLWRRANTRKRQVQRELAENYRQLQVVTEMAGHGLLMVDRNCRVQWINPEGERLLGWTEAELIGRDLHETCHVTPDGCSLHEGPCPTLHTLVTGEDSQADKERMIHKSGRILHLSMSARAFGDDESRGAILAIADVSSHIETERNLTQLASTDALTGVLNRGAWLSLVTGWLEESSDDIYVIMLDIDHFKKVNDTYGHSAGDTVLKTYTHTIGQLLRKDDVFGRMGGEEFALAVRHLSLNQVLALAERIRRAVVDMQCTLDDGQVITITVSCGVAKYGGEGSVKPWLDKADKALYLAKHSGRNQIQFYQPITGNGSE</sequence>
<keyword evidence="13" id="KW-1185">Reference proteome</keyword>
<evidence type="ECO:0000256" key="3">
    <source>
        <dbReference type="ARBA" id="ARBA00022553"/>
    </source>
</evidence>
<dbReference type="CDD" id="cd01949">
    <property type="entry name" value="GGDEF"/>
    <property type="match status" value="1"/>
</dbReference>
<evidence type="ECO:0000256" key="9">
    <source>
        <dbReference type="SAM" id="Phobius"/>
    </source>
</evidence>
<keyword evidence="3" id="KW-0597">Phosphoprotein</keyword>
<dbReference type="Gene3D" id="3.30.70.270">
    <property type="match status" value="1"/>
</dbReference>
<comment type="subcellular location">
    <subcellularLocation>
        <location evidence="2">Membrane</location>
    </subcellularLocation>
</comment>
<evidence type="ECO:0008006" key="14">
    <source>
        <dbReference type="Google" id="ProtNLM"/>
    </source>
</evidence>
<keyword evidence="5" id="KW-0547">Nucleotide-binding</keyword>
<dbReference type="PANTHER" id="PTHR44757">
    <property type="entry name" value="DIGUANYLATE CYCLASE DGCP"/>
    <property type="match status" value="1"/>
</dbReference>
<dbReference type="NCBIfam" id="TIGR00254">
    <property type="entry name" value="GGDEF"/>
    <property type="match status" value="1"/>
</dbReference>
<feature type="domain" description="GGDEF" evidence="11">
    <location>
        <begin position="500"/>
        <end position="633"/>
    </location>
</feature>
<evidence type="ECO:0000259" key="11">
    <source>
        <dbReference type="PROSITE" id="PS50887"/>
    </source>
</evidence>
<comment type="caution">
    <text evidence="12">The sequence shown here is derived from an EMBL/GenBank/DDBJ whole genome shotgun (WGS) entry which is preliminary data.</text>
</comment>
<dbReference type="PANTHER" id="PTHR44757:SF2">
    <property type="entry name" value="BIOFILM ARCHITECTURE MAINTENANCE PROTEIN MBAA"/>
    <property type="match status" value="1"/>
</dbReference>
<dbReference type="PROSITE" id="PS50887">
    <property type="entry name" value="GGDEF"/>
    <property type="match status" value="1"/>
</dbReference>
<accession>A0A7Z1DRN7</accession>
<keyword evidence="9" id="KW-1133">Transmembrane helix</keyword>
<dbReference type="PROSITE" id="PS50112">
    <property type="entry name" value="PAS"/>
    <property type="match status" value="1"/>
</dbReference>
<name>A0A7Z1DRN7_9GAMM</name>